<dbReference type="InterPro" id="IPR003439">
    <property type="entry name" value="ABC_transporter-like_ATP-bd"/>
</dbReference>
<evidence type="ECO:0000256" key="3">
    <source>
        <dbReference type="ARBA" id="ARBA00022840"/>
    </source>
</evidence>
<proteinExistence type="predicted"/>
<dbReference type="GO" id="GO:0005524">
    <property type="term" value="F:ATP binding"/>
    <property type="evidence" value="ECO:0007669"/>
    <property type="project" value="UniProtKB-KW"/>
</dbReference>
<gene>
    <name evidence="5" type="ORF">METZ01_LOCUS56157</name>
</gene>
<dbReference type="InterPro" id="IPR017871">
    <property type="entry name" value="ABC_transporter-like_CS"/>
</dbReference>
<dbReference type="EMBL" id="UINC01003093">
    <property type="protein sequence ID" value="SVA03303.1"/>
    <property type="molecule type" value="Genomic_DNA"/>
</dbReference>
<keyword evidence="3" id="KW-0067">ATP-binding</keyword>
<dbReference type="PROSITE" id="PS00211">
    <property type="entry name" value="ABC_TRANSPORTER_1"/>
    <property type="match status" value="1"/>
</dbReference>
<name>A0A381SPU6_9ZZZZ</name>
<protein>
    <recommendedName>
        <fullName evidence="4">ABC transporter domain-containing protein</fullName>
    </recommendedName>
</protein>
<evidence type="ECO:0000256" key="1">
    <source>
        <dbReference type="ARBA" id="ARBA00022448"/>
    </source>
</evidence>
<evidence type="ECO:0000256" key="2">
    <source>
        <dbReference type="ARBA" id="ARBA00022741"/>
    </source>
</evidence>
<evidence type="ECO:0000259" key="4">
    <source>
        <dbReference type="PROSITE" id="PS50893"/>
    </source>
</evidence>
<sequence length="364" mass="40805">MNILELRNVTKRFGNFTAVDKVSFSVQKGKVLSLLGPSGCGKTTTLRLISGFENVDEGSILVSGKDVVNKRPYERNVGLLFQDYALFPHMSVEQNVAYGMKHRGFEKKLIPNRTNEMLELVKLIGFEKRKPGQLSGGQQQRVALARSLAISPEIILLDEPLSALDAKLRQELRFELKEILNTVNATTIVVTHDQEEAMSLGDSVIVMNEGKIIQEGHPTDIYEKPNSKFVAEFVGRSNWFNGNILNKADDGIFKIKTTEGFEFNILESLTPESSNGNYEICVRPERISLEKNEIIDEDSYINLLPGKVVDVAHLGPDIHTVIEVSNKRMIKVVEKYTGQVLKNNGTNVNLYFYPKDCIIVSSEK</sequence>
<dbReference type="InterPro" id="IPR003593">
    <property type="entry name" value="AAA+_ATPase"/>
</dbReference>
<dbReference type="Pfam" id="PF08402">
    <property type="entry name" value="TOBE_2"/>
    <property type="match status" value="1"/>
</dbReference>
<dbReference type="PANTHER" id="PTHR42781:SF4">
    <property type="entry name" value="SPERMIDINE_PUTRESCINE IMPORT ATP-BINDING PROTEIN POTA"/>
    <property type="match status" value="1"/>
</dbReference>
<feature type="domain" description="ABC transporter" evidence="4">
    <location>
        <begin position="4"/>
        <end position="234"/>
    </location>
</feature>
<dbReference type="AlphaFoldDB" id="A0A381SPU6"/>
<dbReference type="InterPro" id="IPR050093">
    <property type="entry name" value="ABC_SmlMolc_Importer"/>
</dbReference>
<reference evidence="5" key="1">
    <citation type="submission" date="2018-05" db="EMBL/GenBank/DDBJ databases">
        <authorList>
            <person name="Lanie J.A."/>
            <person name="Ng W.-L."/>
            <person name="Kazmierczak K.M."/>
            <person name="Andrzejewski T.M."/>
            <person name="Davidsen T.M."/>
            <person name="Wayne K.J."/>
            <person name="Tettelin H."/>
            <person name="Glass J.I."/>
            <person name="Rusch D."/>
            <person name="Podicherti R."/>
            <person name="Tsui H.-C.T."/>
            <person name="Winkler M.E."/>
        </authorList>
    </citation>
    <scope>NUCLEOTIDE SEQUENCE</scope>
</reference>
<dbReference type="PANTHER" id="PTHR42781">
    <property type="entry name" value="SPERMIDINE/PUTRESCINE IMPORT ATP-BINDING PROTEIN POTA"/>
    <property type="match status" value="1"/>
</dbReference>
<accession>A0A381SPU6</accession>
<keyword evidence="2" id="KW-0547">Nucleotide-binding</keyword>
<dbReference type="SUPFAM" id="SSF52540">
    <property type="entry name" value="P-loop containing nucleoside triphosphate hydrolases"/>
    <property type="match status" value="1"/>
</dbReference>
<organism evidence="5">
    <name type="scientific">marine metagenome</name>
    <dbReference type="NCBI Taxonomy" id="408172"/>
    <lineage>
        <taxon>unclassified sequences</taxon>
        <taxon>metagenomes</taxon>
        <taxon>ecological metagenomes</taxon>
    </lineage>
</organism>
<dbReference type="Pfam" id="PF00005">
    <property type="entry name" value="ABC_tran"/>
    <property type="match status" value="1"/>
</dbReference>
<dbReference type="FunFam" id="3.40.50.300:FF:000425">
    <property type="entry name" value="Probable ABC transporter, ATP-binding subunit"/>
    <property type="match status" value="1"/>
</dbReference>
<dbReference type="PROSITE" id="PS50893">
    <property type="entry name" value="ABC_TRANSPORTER_2"/>
    <property type="match status" value="1"/>
</dbReference>
<dbReference type="InterPro" id="IPR027417">
    <property type="entry name" value="P-loop_NTPase"/>
</dbReference>
<dbReference type="GO" id="GO:0016887">
    <property type="term" value="F:ATP hydrolysis activity"/>
    <property type="evidence" value="ECO:0007669"/>
    <property type="project" value="InterPro"/>
</dbReference>
<keyword evidence="1" id="KW-0813">Transport</keyword>
<dbReference type="SMART" id="SM00382">
    <property type="entry name" value="AAA"/>
    <property type="match status" value="1"/>
</dbReference>
<dbReference type="Gene3D" id="3.40.50.300">
    <property type="entry name" value="P-loop containing nucleotide triphosphate hydrolases"/>
    <property type="match status" value="1"/>
</dbReference>
<dbReference type="GO" id="GO:0043190">
    <property type="term" value="C:ATP-binding cassette (ABC) transporter complex"/>
    <property type="evidence" value="ECO:0007669"/>
    <property type="project" value="InterPro"/>
</dbReference>
<dbReference type="InterPro" id="IPR008995">
    <property type="entry name" value="Mo/tungstate-bd_C_term_dom"/>
</dbReference>
<dbReference type="Gene3D" id="2.40.50.100">
    <property type="match status" value="1"/>
</dbReference>
<dbReference type="SUPFAM" id="SSF50331">
    <property type="entry name" value="MOP-like"/>
    <property type="match status" value="1"/>
</dbReference>
<dbReference type="InterPro" id="IPR013611">
    <property type="entry name" value="Transp-assoc_OB_typ2"/>
</dbReference>
<evidence type="ECO:0000313" key="5">
    <source>
        <dbReference type="EMBL" id="SVA03303.1"/>
    </source>
</evidence>
<dbReference type="GO" id="GO:0022857">
    <property type="term" value="F:transmembrane transporter activity"/>
    <property type="evidence" value="ECO:0007669"/>
    <property type="project" value="InterPro"/>
</dbReference>